<protein>
    <submittedName>
        <fullName evidence="1">ABC transporter permease</fullName>
    </submittedName>
</protein>
<proteinExistence type="predicted"/>
<reference evidence="1" key="1">
    <citation type="submission" date="2023-09" db="EMBL/GenBank/DDBJ databases">
        <title>Vallitalea sediminicola and Vallitalea maricola sp. nov., anaerobic bacteria isolated from marine sediment.</title>
        <authorList>
            <person name="Hirano S."/>
            <person name="Maeda A."/>
            <person name="Terahara T."/>
            <person name="Mori K."/>
            <person name="Hamada M."/>
            <person name="Matsumoto R."/>
            <person name="Kobayashi T."/>
        </authorList>
    </citation>
    <scope>NUCLEOTIDE SEQUENCE</scope>
    <source>
        <strain evidence="1">AN17-2</strain>
    </source>
</reference>
<keyword evidence="2" id="KW-1185">Reference proteome</keyword>
<sequence length="252" mass="28012">MNFFNDIFTTTQRYLKSQVQTPYFLVFSIAQPIFWLIIFGQLFEGMFTTGGYSYIQFITPGIVVMNVLYDAGYSGMSVIEDIEHGVFYKILASPTNKLAIVIGNLLASFLSIFIQVTIVIIIALMLGFSFYGNLLDLLIMIVAIGLLAFGVSGCSKALAFFTRKDDPVVIIVNFITMPLIFLSSILLPAESMPNWAGKLILFNPLEYAVRIVRQCCYGAVKDANFGYYLVILLCFAIVGVILSTLGIKRTTD</sequence>
<gene>
    <name evidence="1" type="ORF">AN2V17_08810</name>
</gene>
<dbReference type="EMBL" id="BTPU01000011">
    <property type="protein sequence ID" value="GMQ61652.1"/>
    <property type="molecule type" value="Genomic_DNA"/>
</dbReference>
<comment type="caution">
    <text evidence="1">The sequence shown here is derived from an EMBL/GenBank/DDBJ whole genome shotgun (WGS) entry which is preliminary data.</text>
</comment>
<evidence type="ECO:0000313" key="2">
    <source>
        <dbReference type="Proteomes" id="UP001374599"/>
    </source>
</evidence>
<dbReference type="Proteomes" id="UP001374599">
    <property type="component" value="Unassembled WGS sequence"/>
</dbReference>
<accession>A0ACB5UFL7</accession>
<evidence type="ECO:0000313" key="1">
    <source>
        <dbReference type="EMBL" id="GMQ61652.1"/>
    </source>
</evidence>
<organism evidence="1 2">
    <name type="scientific">Vallitalea maricola</name>
    <dbReference type="NCBI Taxonomy" id="3074433"/>
    <lineage>
        <taxon>Bacteria</taxon>
        <taxon>Bacillati</taxon>
        <taxon>Bacillota</taxon>
        <taxon>Clostridia</taxon>
        <taxon>Lachnospirales</taxon>
        <taxon>Vallitaleaceae</taxon>
        <taxon>Vallitalea</taxon>
    </lineage>
</organism>
<name>A0ACB5UFL7_9FIRM</name>